<dbReference type="SUPFAM" id="SSF158745">
    <property type="entry name" value="LanC-like"/>
    <property type="match status" value="1"/>
</dbReference>
<sequence length="856" mass="92412">MRHHHAQCVRPDSPFYEEPWSGRGRTDPFGHRVPPGWTRRVISPWTHYFPAAATLPDQGWKIHVSATPETSDRILDAVFSICVDAGTPFKHLATPSDLVWALQKTADRGSSGKFVTIYPVHEDRLQGLVDQLEEQLGGLPGPYILSDLRWRRGPVHLRYGGFRPMIDVEGATGRPRYVIRDPGGNWVEDVRGPQFVLPSWAPVPEMVGAMLRERTQEVTVPIGYDVRGVLHMSNTGGVYRCAPVQEPDRHLVMKEARPWTGADASGEDAVTRLRSEAAHLRQLSGLGVTPELVEVFEAWEHVYMVTEYVEGMTLSRILLDEFPGLRTAASKETRRRYFERVTMVCDAIDRALSVVHSAGLVFGDLQPGNVIVGPDERVTFVDLESAHHPDASGASLGVPGFAAPAGLRGLDRDAWASACLRLHVVLPLAPLSSVSVSKFAELLDELGEDPALKDLLAPCEEAFALDPRFRAARRRPGPRRPADARRIMRGILASRAPGRPFPGDVGQFHDNGDLSLAHGLGGVAHALARSGSEAAGPLFAELCEGLSTRDWDVSDLGLCRGVAGVRAVAVAGGVMGPEQAWQEFSGHPLTSRGAGWSLAEGTTGTALHLCQLARAGVLEALAPAVRLAQDACEKLLGREHTGDETSRRPGGLLLGASGVAYLCVHLARLTGDAVWQERAARLLHLDLLKTTTVNDVLLLSADGGRALPYLAAGVAGVGLVALEWRRTTGASEFDDLIRRAADACRAPFTAQAGLFGGRAGMLLLLGQARELGDGPWEEALTRQRERLRWHEFDYADGVLHAGDQLLRLSSDLATGSAGVLLALRAVGENRPDPLAGVLALDAPEPDLAPDDPVDRG</sequence>
<dbReference type="Pfam" id="PF00069">
    <property type="entry name" value="Pkinase"/>
    <property type="match status" value="1"/>
</dbReference>
<proteinExistence type="predicted"/>
<dbReference type="InterPro" id="IPR058053">
    <property type="entry name" value="RamC_C"/>
</dbReference>
<dbReference type="InterPro" id="IPR053524">
    <property type="entry name" value="Aerial_hyphae_peptide-synth"/>
</dbReference>
<feature type="domain" description="Protein kinase" evidence="1">
    <location>
        <begin position="224"/>
        <end position="512"/>
    </location>
</feature>
<dbReference type="InterPro" id="IPR057929">
    <property type="entry name" value="RamC_N"/>
</dbReference>
<evidence type="ECO:0000313" key="2">
    <source>
        <dbReference type="EMBL" id="RMI09701.1"/>
    </source>
</evidence>
<keyword evidence="3" id="KW-1185">Reference proteome</keyword>
<protein>
    <recommendedName>
        <fullName evidence="1">Protein kinase domain-containing protein</fullName>
    </recommendedName>
</protein>
<dbReference type="GO" id="GO:0004672">
    <property type="term" value="F:protein kinase activity"/>
    <property type="evidence" value="ECO:0007669"/>
    <property type="project" value="InterPro"/>
</dbReference>
<comment type="caution">
    <text evidence="2">The sequence shown here is derived from an EMBL/GenBank/DDBJ whole genome shotgun (WGS) entry which is preliminary data.</text>
</comment>
<organism evidence="2 3">
    <name type="scientific">Cellulomonas triticagri</name>
    <dbReference type="NCBI Taxonomy" id="2483352"/>
    <lineage>
        <taxon>Bacteria</taxon>
        <taxon>Bacillati</taxon>
        <taxon>Actinomycetota</taxon>
        <taxon>Actinomycetes</taxon>
        <taxon>Micrococcales</taxon>
        <taxon>Cellulomonadaceae</taxon>
        <taxon>Cellulomonas</taxon>
    </lineage>
</organism>
<dbReference type="SMART" id="SM01260">
    <property type="entry name" value="LANC_like"/>
    <property type="match status" value="1"/>
</dbReference>
<gene>
    <name evidence="2" type="ORF">EBM89_09285</name>
</gene>
<dbReference type="Gene3D" id="1.10.510.10">
    <property type="entry name" value="Transferase(Phosphotransferase) domain 1"/>
    <property type="match status" value="1"/>
</dbReference>
<dbReference type="SUPFAM" id="SSF56112">
    <property type="entry name" value="Protein kinase-like (PK-like)"/>
    <property type="match status" value="1"/>
</dbReference>
<dbReference type="AlphaFoldDB" id="A0A3M2JC31"/>
<dbReference type="Gene3D" id="1.50.10.20">
    <property type="match status" value="1"/>
</dbReference>
<dbReference type="GO" id="GO:0005524">
    <property type="term" value="F:ATP binding"/>
    <property type="evidence" value="ECO:0007669"/>
    <property type="project" value="InterPro"/>
</dbReference>
<dbReference type="SMART" id="SM00220">
    <property type="entry name" value="S_TKc"/>
    <property type="match status" value="1"/>
</dbReference>
<dbReference type="Proteomes" id="UP000269289">
    <property type="component" value="Unassembled WGS sequence"/>
</dbReference>
<dbReference type="RefSeq" id="WP_122149157.1">
    <property type="nucleotide sequence ID" value="NZ_RFFI01000042.1"/>
</dbReference>
<dbReference type="EMBL" id="RFFI01000042">
    <property type="protein sequence ID" value="RMI09701.1"/>
    <property type="molecule type" value="Genomic_DNA"/>
</dbReference>
<reference evidence="2 3" key="1">
    <citation type="submission" date="2018-10" db="EMBL/GenBank/DDBJ databases">
        <title>Isolation, diversity and antifungal activity of actinobacteria from wheat.</title>
        <authorList>
            <person name="Han C."/>
        </authorList>
    </citation>
    <scope>NUCLEOTIDE SEQUENCE [LARGE SCALE GENOMIC DNA]</scope>
    <source>
        <strain evidence="2 3">NEAU-YY56</strain>
    </source>
</reference>
<dbReference type="CDD" id="cd04791">
    <property type="entry name" value="LanC_SerThrkinase"/>
    <property type="match status" value="1"/>
</dbReference>
<dbReference type="PROSITE" id="PS50011">
    <property type="entry name" value="PROTEIN_KINASE_DOM"/>
    <property type="match status" value="1"/>
</dbReference>
<dbReference type="Pfam" id="PF25816">
    <property type="entry name" value="RamC_N"/>
    <property type="match status" value="1"/>
</dbReference>
<dbReference type="GO" id="GO:0005975">
    <property type="term" value="P:carbohydrate metabolic process"/>
    <property type="evidence" value="ECO:0007669"/>
    <property type="project" value="InterPro"/>
</dbReference>
<dbReference type="GO" id="GO:0031179">
    <property type="term" value="P:peptide modification"/>
    <property type="evidence" value="ECO:0007669"/>
    <property type="project" value="InterPro"/>
</dbReference>
<dbReference type="NCBIfam" id="NF038151">
    <property type="entry name" value="lanthi_synth_III"/>
    <property type="match status" value="1"/>
</dbReference>
<dbReference type="InterPro" id="IPR011009">
    <property type="entry name" value="Kinase-like_dom_sf"/>
</dbReference>
<dbReference type="InterPro" id="IPR012341">
    <property type="entry name" value="6hp_glycosidase-like_sf"/>
</dbReference>
<accession>A0A3M2JC31</accession>
<dbReference type="Gene3D" id="1.50.10.10">
    <property type="match status" value="1"/>
</dbReference>
<evidence type="ECO:0000313" key="3">
    <source>
        <dbReference type="Proteomes" id="UP000269289"/>
    </source>
</evidence>
<dbReference type="InterPro" id="IPR000719">
    <property type="entry name" value="Prot_kinase_dom"/>
</dbReference>
<dbReference type="InterPro" id="IPR007822">
    <property type="entry name" value="LANC-like"/>
</dbReference>
<name>A0A3M2JC31_9CELL</name>
<evidence type="ECO:0000259" key="1">
    <source>
        <dbReference type="PROSITE" id="PS50011"/>
    </source>
</evidence>